<feature type="domain" description="Polyvalent protein metallopeptidase" evidence="2">
    <location>
        <begin position="159"/>
        <end position="280"/>
    </location>
</feature>
<protein>
    <submittedName>
        <fullName evidence="3">DUF1738 domain-containing protein</fullName>
    </submittedName>
</protein>
<evidence type="ECO:0000313" key="3">
    <source>
        <dbReference type="EMBL" id="NNH78832.1"/>
    </source>
</evidence>
<sequence length="315" mass="35921">MKSAKAKSNTELKFDQIVAEIESKFLTGKWVMPFKAACPHVNYLSKKRYNGINAFVISMVAIEKGYQSKYWLTAKQAMDKKWHVKKGEKGTPIQFWNVVPDRNDPEKEVWFVKYYNVFNLEQILGENDNPVVATEIDSSDIVEDIASETLSYEQQRLLLEQLSQKLGVTVHHHQGLGSAFYRPSEHAVYLPTIPEFNSTEAYLATYLHELGHSTHRFVRPDWKKDVFGSVPYAKEECVAELISVFVSSMLGIEKIALDSHAGYIASWLEKAKSDEPKFFIKAVKEATKASFYLWDLLHPESSDSVVQNSESLIEA</sequence>
<dbReference type="EMBL" id="JABERL010000056">
    <property type="protein sequence ID" value="NNH78832.1"/>
    <property type="molecule type" value="Genomic_DNA"/>
</dbReference>
<proteinExistence type="predicted"/>
<dbReference type="InterPro" id="IPR013610">
    <property type="entry name" value="ArdC_N"/>
</dbReference>
<name>A0A7Y2WBY2_9GAMM</name>
<dbReference type="Pfam" id="PF08401">
    <property type="entry name" value="ArdcN"/>
    <property type="match status" value="1"/>
</dbReference>
<organism evidence="3 4">
    <name type="scientific">Acinetobacter terrae</name>
    <dbReference type="NCBI Taxonomy" id="2731247"/>
    <lineage>
        <taxon>Bacteria</taxon>
        <taxon>Pseudomonadati</taxon>
        <taxon>Pseudomonadota</taxon>
        <taxon>Gammaproteobacteria</taxon>
        <taxon>Moraxellales</taxon>
        <taxon>Moraxellaceae</taxon>
        <taxon>Acinetobacter</taxon>
        <taxon>Acinetobacter Taxon 24</taxon>
    </lineage>
</organism>
<reference evidence="3 4" key="1">
    <citation type="submission" date="2020-04" db="EMBL/GenBank/DDBJ databases">
        <title>Acinetobacter Taxon 24.</title>
        <authorList>
            <person name="Nemec A."/>
            <person name="Radolfova-Krizova L."/>
            <person name="Higgins P.G."/>
            <person name="Spanelova P."/>
        </authorList>
    </citation>
    <scope>NUCLEOTIDE SEQUENCE [LARGE SCALE GENOMIC DNA]</scope>
    <source>
        <strain evidence="3 4">ANC 5380</strain>
    </source>
</reference>
<feature type="domain" description="N-terminal" evidence="1">
    <location>
        <begin position="14"/>
        <end position="118"/>
    </location>
</feature>
<evidence type="ECO:0000259" key="2">
    <source>
        <dbReference type="Pfam" id="PF18818"/>
    </source>
</evidence>
<dbReference type="Proteomes" id="UP000569202">
    <property type="component" value="Unassembled WGS sequence"/>
</dbReference>
<dbReference type="Pfam" id="PF18818">
    <property type="entry name" value="MPTase-PolyVal"/>
    <property type="match status" value="1"/>
</dbReference>
<dbReference type="AlphaFoldDB" id="A0A7Y2WBY2"/>
<dbReference type="GO" id="GO:0003697">
    <property type="term" value="F:single-stranded DNA binding"/>
    <property type="evidence" value="ECO:0007669"/>
    <property type="project" value="InterPro"/>
</dbReference>
<accession>A0A7Y2WBY2</accession>
<dbReference type="RefSeq" id="WP_171541027.1">
    <property type="nucleotide sequence ID" value="NZ_JABERL010000056.1"/>
</dbReference>
<dbReference type="InterPro" id="IPR041459">
    <property type="entry name" value="MPTase-PolyVal"/>
</dbReference>
<comment type="caution">
    <text evidence="3">The sequence shown here is derived from an EMBL/GenBank/DDBJ whole genome shotgun (WGS) entry which is preliminary data.</text>
</comment>
<evidence type="ECO:0000259" key="1">
    <source>
        <dbReference type="Pfam" id="PF08401"/>
    </source>
</evidence>
<evidence type="ECO:0000313" key="4">
    <source>
        <dbReference type="Proteomes" id="UP000569202"/>
    </source>
</evidence>
<gene>
    <name evidence="3" type="ORF">HLH17_14500</name>
</gene>